<dbReference type="NCBIfam" id="TIGR03423">
    <property type="entry name" value="pbp2_mrdA"/>
    <property type="match status" value="1"/>
</dbReference>
<evidence type="ECO:0000313" key="17">
    <source>
        <dbReference type="EMBL" id="WDD97506.1"/>
    </source>
</evidence>
<reference evidence="17 18" key="1">
    <citation type="journal article" date="2015" name="Genome Announc.">
        <title>Draft Genome Sequences of Marine Isolates of Thalassomonas viridans and Thalassomonas actiniarum.</title>
        <authorList>
            <person name="Olonade I."/>
            <person name="van Zyl L.J."/>
            <person name="Trindade M."/>
        </authorList>
    </citation>
    <scope>NUCLEOTIDE SEQUENCE [LARGE SCALE GENOMIC DNA]</scope>
    <source>
        <strain evidence="17 18">A5K-106</strain>
    </source>
</reference>
<dbReference type="SUPFAM" id="SSF56519">
    <property type="entry name" value="Penicillin binding protein dimerisation domain"/>
    <property type="match status" value="1"/>
</dbReference>
<evidence type="ECO:0000256" key="9">
    <source>
        <dbReference type="ARBA" id="ARBA00022960"/>
    </source>
</evidence>
<keyword evidence="4 14" id="KW-0997">Cell inner membrane</keyword>
<feature type="domain" description="Penicillin-binding protein transpeptidase" evidence="15">
    <location>
        <begin position="271"/>
        <end position="621"/>
    </location>
</feature>
<dbReference type="Gene3D" id="3.90.1310.10">
    <property type="entry name" value="Penicillin-binding protein 2a (Domain 2)"/>
    <property type="match status" value="1"/>
</dbReference>
<feature type="transmembrane region" description="Helical" evidence="14">
    <location>
        <begin position="21"/>
        <end position="40"/>
    </location>
</feature>
<keyword evidence="10 14" id="KW-0573">Peptidoglycan synthesis</keyword>
<keyword evidence="11 14" id="KW-1133">Transmembrane helix</keyword>
<comment type="cofactor">
    <cofactor evidence="14">
        <name>Zn(2+)</name>
        <dbReference type="ChEBI" id="CHEBI:29105"/>
    </cofactor>
    <text evidence="14">Binds one Zn(2+) ion per subunit.</text>
</comment>
<dbReference type="GO" id="GO:0009252">
    <property type="term" value="P:peptidoglycan biosynthetic process"/>
    <property type="evidence" value="ECO:0007669"/>
    <property type="project" value="UniProtKB-UniRule"/>
</dbReference>
<comment type="catalytic activity">
    <reaction evidence="14">
        <text>Preferential cleavage: (Ac)2-L-Lys-D-Ala-|-D-Ala. Also transpeptidation of peptidyl-alanyl moieties that are N-acyl substituents of D-alanine.</text>
        <dbReference type="EC" id="3.4.16.4"/>
    </reaction>
</comment>
<keyword evidence="18" id="KW-1185">Reference proteome</keyword>
<keyword evidence="12 14" id="KW-0472">Membrane</keyword>
<feature type="binding site" evidence="14">
    <location>
        <position position="387"/>
    </location>
    <ligand>
        <name>Zn(2+)</name>
        <dbReference type="ChEBI" id="CHEBI:29105"/>
    </ligand>
</feature>
<name>A0AAF0BYM0_9GAMM</name>
<keyword evidence="6 14" id="KW-0645">Protease</keyword>
<dbReference type="GO" id="GO:0071555">
    <property type="term" value="P:cell wall organization"/>
    <property type="evidence" value="ECO:0007669"/>
    <property type="project" value="UniProtKB-KW"/>
</dbReference>
<evidence type="ECO:0000256" key="2">
    <source>
        <dbReference type="ARBA" id="ARBA00004236"/>
    </source>
</evidence>
<evidence type="ECO:0000256" key="1">
    <source>
        <dbReference type="ARBA" id="ARBA00004167"/>
    </source>
</evidence>
<evidence type="ECO:0000256" key="4">
    <source>
        <dbReference type="ARBA" id="ARBA00022519"/>
    </source>
</evidence>
<dbReference type="GO" id="GO:0008360">
    <property type="term" value="P:regulation of cell shape"/>
    <property type="evidence" value="ECO:0007669"/>
    <property type="project" value="UniProtKB-KW"/>
</dbReference>
<keyword evidence="14" id="KW-0479">Metal-binding</keyword>
<dbReference type="GO" id="GO:0008658">
    <property type="term" value="F:penicillin binding"/>
    <property type="evidence" value="ECO:0007669"/>
    <property type="project" value="UniProtKB-UniRule"/>
</dbReference>
<evidence type="ECO:0000256" key="6">
    <source>
        <dbReference type="ARBA" id="ARBA00022670"/>
    </source>
</evidence>
<dbReference type="GO" id="GO:0005886">
    <property type="term" value="C:plasma membrane"/>
    <property type="evidence" value="ECO:0007669"/>
    <property type="project" value="UniProtKB-SubCell"/>
</dbReference>
<keyword evidence="13 14" id="KW-0961">Cell wall biogenesis/degradation</keyword>
<dbReference type="GO" id="GO:0008270">
    <property type="term" value="F:zinc ion binding"/>
    <property type="evidence" value="ECO:0007669"/>
    <property type="project" value="UniProtKB-UniRule"/>
</dbReference>
<evidence type="ECO:0000256" key="14">
    <source>
        <dbReference type="HAMAP-Rule" id="MF_02081"/>
    </source>
</evidence>
<dbReference type="GO" id="GO:0009002">
    <property type="term" value="F:serine-type D-Ala-D-Ala carboxypeptidase activity"/>
    <property type="evidence" value="ECO:0007669"/>
    <property type="project" value="UniProtKB-UniRule"/>
</dbReference>
<evidence type="ECO:0000256" key="8">
    <source>
        <dbReference type="ARBA" id="ARBA00022801"/>
    </source>
</evidence>
<dbReference type="Gene3D" id="3.40.710.10">
    <property type="entry name" value="DD-peptidase/beta-lactamase superfamily"/>
    <property type="match status" value="1"/>
</dbReference>
<evidence type="ECO:0000259" key="16">
    <source>
        <dbReference type="Pfam" id="PF03717"/>
    </source>
</evidence>
<feature type="binding site" evidence="14">
    <location>
        <position position="353"/>
    </location>
    <ligand>
        <name>Zn(2+)</name>
        <dbReference type="ChEBI" id="CHEBI:29105"/>
    </ligand>
</feature>
<evidence type="ECO:0000256" key="11">
    <source>
        <dbReference type="ARBA" id="ARBA00022989"/>
    </source>
</evidence>
<dbReference type="Pfam" id="PF00905">
    <property type="entry name" value="Transpeptidase"/>
    <property type="match status" value="1"/>
</dbReference>
<dbReference type="GO" id="GO:0071972">
    <property type="term" value="F:peptidoglycan L,D-transpeptidase activity"/>
    <property type="evidence" value="ECO:0007669"/>
    <property type="project" value="TreeGrafter"/>
</dbReference>
<keyword evidence="8 14" id="KW-0378">Hydrolase</keyword>
<dbReference type="PANTHER" id="PTHR30627:SF2">
    <property type="entry name" value="PEPTIDOGLYCAN D,D-TRANSPEPTIDASE MRDA"/>
    <property type="match status" value="1"/>
</dbReference>
<comment type="subcellular location">
    <subcellularLocation>
        <location evidence="14">Cell inner membrane</location>
        <topology evidence="14">Single-pass membrane protein</topology>
    </subcellularLocation>
    <subcellularLocation>
        <location evidence="2">Cell membrane</location>
    </subcellularLocation>
    <subcellularLocation>
        <location evidence="1">Membrane</location>
        <topology evidence="1">Single-pass membrane protein</topology>
    </subcellularLocation>
</comment>
<dbReference type="InterPro" id="IPR017790">
    <property type="entry name" value="Penicillin-binding_protein_2"/>
</dbReference>
<evidence type="ECO:0000256" key="12">
    <source>
        <dbReference type="ARBA" id="ARBA00023136"/>
    </source>
</evidence>
<evidence type="ECO:0000256" key="7">
    <source>
        <dbReference type="ARBA" id="ARBA00022692"/>
    </source>
</evidence>
<dbReference type="InterPro" id="IPR036138">
    <property type="entry name" value="PBP_dimer_sf"/>
</dbReference>
<dbReference type="Gene3D" id="3.30.1390.30">
    <property type="entry name" value="Penicillin-binding protein 2a, domain 3"/>
    <property type="match status" value="1"/>
</dbReference>
<evidence type="ECO:0000256" key="10">
    <source>
        <dbReference type="ARBA" id="ARBA00022984"/>
    </source>
</evidence>
<dbReference type="EC" id="3.4.16.4" evidence="14"/>
<feature type="binding site" evidence="14">
    <location>
        <position position="374"/>
    </location>
    <ligand>
        <name>Zn(2+)</name>
        <dbReference type="ChEBI" id="CHEBI:29105"/>
    </ligand>
</feature>
<protein>
    <recommendedName>
        <fullName evidence="14">Peptidoglycan D,D-transpeptidase MrdA</fullName>
        <ecNumber evidence="14">3.4.16.4</ecNumber>
    </recommendedName>
    <alternativeName>
        <fullName evidence="14">Penicillin-binding protein 2</fullName>
        <shortName evidence="14">PBP-2</shortName>
    </alternativeName>
</protein>
<organism evidence="17 18">
    <name type="scientific">Thalassomonas actiniarum</name>
    <dbReference type="NCBI Taxonomy" id="485447"/>
    <lineage>
        <taxon>Bacteria</taxon>
        <taxon>Pseudomonadati</taxon>
        <taxon>Pseudomonadota</taxon>
        <taxon>Gammaproteobacteria</taxon>
        <taxon>Alteromonadales</taxon>
        <taxon>Colwelliaceae</taxon>
        <taxon>Thalassomonas</taxon>
    </lineage>
</organism>
<dbReference type="InterPro" id="IPR005311">
    <property type="entry name" value="PBP_dimer"/>
</dbReference>
<evidence type="ECO:0000313" key="18">
    <source>
        <dbReference type="Proteomes" id="UP000032568"/>
    </source>
</evidence>
<dbReference type="EMBL" id="CP059735">
    <property type="protein sequence ID" value="WDD97506.1"/>
    <property type="molecule type" value="Genomic_DNA"/>
</dbReference>
<keyword evidence="3 14" id="KW-1003">Cell membrane</keyword>
<dbReference type="InterPro" id="IPR001460">
    <property type="entry name" value="PCN-bd_Tpept"/>
</dbReference>
<evidence type="ECO:0000256" key="13">
    <source>
        <dbReference type="ARBA" id="ARBA00023316"/>
    </source>
</evidence>
<reference evidence="17 18" key="2">
    <citation type="journal article" date="2022" name="Mar. Drugs">
        <title>Bioassay-Guided Fractionation Leads to the Detection of Cholic Acid Generated by the Rare Thalassomonas sp.</title>
        <authorList>
            <person name="Pheiffer F."/>
            <person name="Schneider Y.K."/>
            <person name="Hansen E.H."/>
            <person name="Andersen J.H."/>
            <person name="Isaksson J."/>
            <person name="Busche T."/>
            <person name="R C."/>
            <person name="Kalinowski J."/>
            <person name="Zyl L.V."/>
            <person name="Trindade M."/>
        </authorList>
    </citation>
    <scope>NUCLEOTIDE SEQUENCE [LARGE SCALE GENOMIC DNA]</scope>
    <source>
        <strain evidence="17 18">A5K-106</strain>
    </source>
</reference>
<keyword evidence="7 14" id="KW-0812">Transmembrane</keyword>
<dbReference type="SUPFAM" id="SSF56601">
    <property type="entry name" value="beta-lactamase/transpeptidase-like"/>
    <property type="match status" value="1"/>
</dbReference>
<feature type="binding site" evidence="14">
    <location>
        <position position="368"/>
    </location>
    <ligand>
        <name>Zn(2+)</name>
        <dbReference type="ChEBI" id="CHEBI:29105"/>
    </ligand>
</feature>
<evidence type="ECO:0000256" key="3">
    <source>
        <dbReference type="ARBA" id="ARBA00022475"/>
    </source>
</evidence>
<dbReference type="PANTHER" id="PTHR30627">
    <property type="entry name" value="PEPTIDOGLYCAN D,D-TRANSPEPTIDASE"/>
    <property type="match status" value="1"/>
</dbReference>
<dbReference type="Proteomes" id="UP000032568">
    <property type="component" value="Chromosome"/>
</dbReference>
<comment type="similarity">
    <text evidence="14">Belongs to the transpeptidase family. MrdA subfamily.</text>
</comment>
<feature type="active site" description="Acyl-ester intermediate" evidence="14">
    <location>
        <position position="329"/>
    </location>
</feature>
<comment type="function">
    <text evidence="14">Catalyzes cross-linking of the peptidoglycan cell wall.</text>
</comment>
<dbReference type="InterPro" id="IPR050515">
    <property type="entry name" value="Beta-lactam/transpept"/>
</dbReference>
<dbReference type="Pfam" id="PF03717">
    <property type="entry name" value="PBP_dimer"/>
    <property type="match status" value="1"/>
</dbReference>
<comment type="pathway">
    <text evidence="14">Cell wall biogenesis; peptidoglycan biosynthesis.</text>
</comment>
<keyword evidence="5 14" id="KW-0121">Carboxypeptidase</keyword>
<dbReference type="HAMAP" id="MF_02081">
    <property type="entry name" value="MrdA_transpept"/>
    <property type="match status" value="1"/>
</dbReference>
<evidence type="ECO:0000256" key="5">
    <source>
        <dbReference type="ARBA" id="ARBA00022645"/>
    </source>
</evidence>
<evidence type="ECO:0000259" key="15">
    <source>
        <dbReference type="Pfam" id="PF00905"/>
    </source>
</evidence>
<keyword evidence="9 14" id="KW-0133">Cell shape</keyword>
<dbReference type="KEGG" id="tact:SG35_019590"/>
<proteinExistence type="inferred from homology"/>
<dbReference type="GO" id="GO:0006508">
    <property type="term" value="P:proteolysis"/>
    <property type="evidence" value="ECO:0007669"/>
    <property type="project" value="UniProtKB-KW"/>
</dbReference>
<gene>
    <name evidence="14 17" type="primary">mrdA</name>
    <name evidence="17" type="ORF">SG35_019590</name>
</gene>
<keyword evidence="14" id="KW-0862">Zinc</keyword>
<accession>A0AAF0BYM0</accession>
<dbReference type="AlphaFoldDB" id="A0AAF0BYM0"/>
<sequence>MTNSGLLKNHDVEAKVFSSRMILAVIGAFLLLLLLFYNLFTLQVSNYQKYQTRSNENRIKVLPIAPNRGRIFDRNGVLLADNTPVYSLEMIPEQVKDINNTLAALQDLLGLSDEELARAQKKIKGKRRFKAIEVKGRLSELDLARFSVEQHKFPGVFIDARLRRDYPFAELTTHALGYVGRINQQDLLKLDQEGIAGNYAATRNIGKLGIEKFYQQELHGSIGNEKVEINNQGRVIRTLDYTPPVPGKDLTLTLDIELQMIAKRALTGKRGAVVAIDPRDGALLAMYSNPSYDPNPFVHGISSRDYKKLLSKDRPLLNRVTQGVYPPASTIKPFLGLTGLAHGVITEHTKVNDPGWYQLKNVKRKFRDHISWGHGKIDLHRALMKSCNTYFYHLAFELGINNIADMMERFGFGETTGIDIFEEYQAVLPSRYWKRSQYNQPWYQGDTINIGIGQGFWAVTPLQLAQATSVLVNRGEVKTPHLLMSRQGSVVESQLPLSEQSNTFAHPLDEERPPMSLVKDKHWDIILNAMHDTVQVKGGTGYNAFKGSFYDAAGKSGTAELVGLDENQKYEDIKTREHLRDNAMFIAYAPFDNPEIVVAVALENSGHGGVSAGPVARQVMDQYFAHRSFISQANGGGDKPGK</sequence>
<dbReference type="InterPro" id="IPR012338">
    <property type="entry name" value="Beta-lactam/transpept-like"/>
</dbReference>
<feature type="domain" description="Penicillin-binding protein dimerisation" evidence="16">
    <location>
        <begin position="64"/>
        <end position="239"/>
    </location>
</feature>
<dbReference type="RefSeq" id="WP_044832005.1">
    <property type="nucleotide sequence ID" value="NZ_CP059735.1"/>
</dbReference>